<gene>
    <name evidence="1" type="ORF">OLEA9_A036145</name>
</gene>
<reference evidence="1 2" key="1">
    <citation type="submission" date="2019-12" db="EMBL/GenBank/DDBJ databases">
        <authorList>
            <person name="Alioto T."/>
            <person name="Alioto T."/>
            <person name="Gomez Garrido J."/>
        </authorList>
    </citation>
    <scope>NUCLEOTIDE SEQUENCE [LARGE SCALE GENOMIC DNA]</scope>
</reference>
<dbReference type="EMBL" id="CACTIH010003614">
    <property type="protein sequence ID" value="CAA2977968.1"/>
    <property type="molecule type" value="Genomic_DNA"/>
</dbReference>
<keyword evidence="2" id="KW-1185">Reference proteome</keyword>
<organism evidence="1 2">
    <name type="scientific">Olea europaea subsp. europaea</name>
    <dbReference type="NCBI Taxonomy" id="158383"/>
    <lineage>
        <taxon>Eukaryota</taxon>
        <taxon>Viridiplantae</taxon>
        <taxon>Streptophyta</taxon>
        <taxon>Embryophyta</taxon>
        <taxon>Tracheophyta</taxon>
        <taxon>Spermatophyta</taxon>
        <taxon>Magnoliopsida</taxon>
        <taxon>eudicotyledons</taxon>
        <taxon>Gunneridae</taxon>
        <taxon>Pentapetalae</taxon>
        <taxon>asterids</taxon>
        <taxon>lamiids</taxon>
        <taxon>Lamiales</taxon>
        <taxon>Oleaceae</taxon>
        <taxon>Oleeae</taxon>
        <taxon>Olea</taxon>
    </lineage>
</organism>
<evidence type="ECO:0000313" key="2">
    <source>
        <dbReference type="Proteomes" id="UP000594638"/>
    </source>
</evidence>
<sequence length="132" mass="14840">MLKNLLKEKNAFFMETSALESMEVENAFTEVLAQIHYAVNRKALEASDNPTALPKGQTINFESKDDVSAVKTGGCCSTWQRPISDNNSCPVYTLMTRFFAFSLAMAATCNSKLSHIVRTLGYIFLYKFNYDL</sequence>
<dbReference type="Proteomes" id="UP000594638">
    <property type="component" value="Unassembled WGS sequence"/>
</dbReference>
<name>A0A8S0REH0_OLEEU</name>
<proteinExistence type="predicted"/>
<accession>A0A8S0REH0</accession>
<dbReference type="OrthoDB" id="9989112at2759"/>
<evidence type="ECO:0000313" key="1">
    <source>
        <dbReference type="EMBL" id="CAA2977968.1"/>
    </source>
</evidence>
<comment type="caution">
    <text evidence="1">The sequence shown here is derived from an EMBL/GenBank/DDBJ whole genome shotgun (WGS) entry which is preliminary data.</text>
</comment>
<dbReference type="AlphaFoldDB" id="A0A8S0REH0"/>
<dbReference type="Gramene" id="OE9A036145T1">
    <property type="protein sequence ID" value="OE9A036145C1"/>
    <property type="gene ID" value="OE9A036145"/>
</dbReference>
<protein>
    <submittedName>
        <fullName evidence="1">Ras-related RABA1f</fullName>
    </submittedName>
</protein>